<feature type="non-terminal residue" evidence="1">
    <location>
        <position position="1"/>
    </location>
</feature>
<protein>
    <submittedName>
        <fullName evidence="1">Uncharacterized protein</fullName>
    </submittedName>
</protein>
<reference evidence="1" key="1">
    <citation type="submission" date="2022-11" db="EMBL/GenBank/DDBJ databases">
        <title>Chromosome-level genome of Pogonophryne albipinna.</title>
        <authorList>
            <person name="Jo E."/>
        </authorList>
    </citation>
    <scope>NUCLEOTIDE SEQUENCE</scope>
    <source>
        <strain evidence="1">SGF0006</strain>
        <tissue evidence="1">Muscle</tissue>
    </source>
</reference>
<comment type="caution">
    <text evidence="1">The sequence shown here is derived from an EMBL/GenBank/DDBJ whole genome shotgun (WGS) entry which is preliminary data.</text>
</comment>
<keyword evidence="2" id="KW-1185">Reference proteome</keyword>
<gene>
    <name evidence="1" type="ORF">JOQ06_020210</name>
</gene>
<sequence length="123" mass="13630">IPVHIYLPAVSGSSWRSLSPTGGKRKLNNRQYIKKWISHSQPEGKDYGGQNRAYMPPDPLSHPYLASSNSLVYLSIWPQPRSQAIGRIQPGSSSQAGSAKMRFHSNHCRTFILEGEGDSPVVK</sequence>
<accession>A0AAD6FUA7</accession>
<evidence type="ECO:0000313" key="2">
    <source>
        <dbReference type="Proteomes" id="UP001219934"/>
    </source>
</evidence>
<feature type="non-terminal residue" evidence="1">
    <location>
        <position position="123"/>
    </location>
</feature>
<dbReference type="EMBL" id="JAPTMU010000001">
    <property type="protein sequence ID" value="KAJ4948680.1"/>
    <property type="molecule type" value="Genomic_DNA"/>
</dbReference>
<name>A0AAD6FUA7_9TELE</name>
<dbReference type="AlphaFoldDB" id="A0AAD6FUA7"/>
<dbReference type="Proteomes" id="UP001219934">
    <property type="component" value="Unassembled WGS sequence"/>
</dbReference>
<evidence type="ECO:0000313" key="1">
    <source>
        <dbReference type="EMBL" id="KAJ4948680.1"/>
    </source>
</evidence>
<proteinExistence type="predicted"/>
<organism evidence="1 2">
    <name type="scientific">Pogonophryne albipinna</name>
    <dbReference type="NCBI Taxonomy" id="1090488"/>
    <lineage>
        <taxon>Eukaryota</taxon>
        <taxon>Metazoa</taxon>
        <taxon>Chordata</taxon>
        <taxon>Craniata</taxon>
        <taxon>Vertebrata</taxon>
        <taxon>Euteleostomi</taxon>
        <taxon>Actinopterygii</taxon>
        <taxon>Neopterygii</taxon>
        <taxon>Teleostei</taxon>
        <taxon>Neoteleostei</taxon>
        <taxon>Acanthomorphata</taxon>
        <taxon>Eupercaria</taxon>
        <taxon>Perciformes</taxon>
        <taxon>Notothenioidei</taxon>
        <taxon>Pogonophryne</taxon>
    </lineage>
</organism>